<dbReference type="Pfam" id="PF01245">
    <property type="entry name" value="Ribosomal_L19"/>
    <property type="match status" value="1"/>
</dbReference>
<dbReference type="GO" id="GO:0005762">
    <property type="term" value="C:mitochondrial large ribosomal subunit"/>
    <property type="evidence" value="ECO:0007669"/>
    <property type="project" value="TreeGrafter"/>
</dbReference>
<dbReference type="PANTHER" id="PTHR15680">
    <property type="entry name" value="RIBOSOMAL PROTEIN L19"/>
    <property type="match status" value="1"/>
</dbReference>
<organism evidence="6">
    <name type="scientific">Hydra vulgaris</name>
    <name type="common">Hydra</name>
    <name type="synonym">Hydra attenuata</name>
    <dbReference type="NCBI Taxonomy" id="6087"/>
    <lineage>
        <taxon>Eukaryota</taxon>
        <taxon>Metazoa</taxon>
        <taxon>Cnidaria</taxon>
        <taxon>Hydrozoa</taxon>
        <taxon>Hydroidolina</taxon>
        <taxon>Anthoathecata</taxon>
        <taxon>Aplanulata</taxon>
        <taxon>Hydridae</taxon>
        <taxon>Hydra</taxon>
    </lineage>
</organism>
<reference evidence="6" key="1">
    <citation type="journal article" date="2013" name="Genome Biol. Evol.">
        <title>Punctuated emergences of genetic and phenotypic innovations in eumetazoan, bilaterian, euteleostome, and hominidae ancestors.</title>
        <authorList>
            <person name="Wenger Y."/>
            <person name="Galliot B."/>
        </authorList>
    </citation>
    <scope>NUCLEOTIDE SEQUENCE</scope>
    <source>
        <tissue evidence="6">Whole animals</tissue>
    </source>
</reference>
<dbReference type="GO" id="GO:0003735">
    <property type="term" value="F:structural constituent of ribosome"/>
    <property type="evidence" value="ECO:0007669"/>
    <property type="project" value="InterPro"/>
</dbReference>
<comment type="similarity">
    <text evidence="1">Belongs to the bacterial ribosomal protein bL19 family.</text>
</comment>
<keyword evidence="2 6" id="KW-0689">Ribosomal protein</keyword>
<dbReference type="Gene3D" id="2.30.30.790">
    <property type="match status" value="1"/>
</dbReference>
<dbReference type="InterPro" id="IPR008991">
    <property type="entry name" value="Translation_prot_SH3-like_sf"/>
</dbReference>
<dbReference type="InterPro" id="IPR038657">
    <property type="entry name" value="Ribosomal_bL19_sf"/>
</dbReference>
<dbReference type="EMBL" id="HAAD01004636">
    <property type="protein sequence ID" value="CDG70868.1"/>
    <property type="molecule type" value="mRNA"/>
</dbReference>
<gene>
    <name evidence="6" type="primary">MRPL19</name>
</gene>
<dbReference type="InterPro" id="IPR001857">
    <property type="entry name" value="Ribosomal_bL19"/>
</dbReference>
<protein>
    <recommendedName>
        <fullName evidence="4">Large ribosomal subunit protein bL19m</fullName>
    </recommendedName>
    <alternativeName>
        <fullName evidence="5">39S ribosomal protein L19, mitochondrial</fullName>
    </alternativeName>
</protein>
<evidence type="ECO:0000256" key="5">
    <source>
        <dbReference type="ARBA" id="ARBA00035359"/>
    </source>
</evidence>
<proteinExistence type="evidence at transcript level"/>
<evidence type="ECO:0000256" key="3">
    <source>
        <dbReference type="ARBA" id="ARBA00023274"/>
    </source>
</evidence>
<dbReference type="AlphaFoldDB" id="T2MF23"/>
<keyword evidence="3" id="KW-0687">Ribonucleoprotein</keyword>
<dbReference type="PANTHER" id="PTHR15680:SF9">
    <property type="entry name" value="LARGE RIBOSOMAL SUBUNIT PROTEIN BL19M"/>
    <property type="match status" value="1"/>
</dbReference>
<dbReference type="OrthoDB" id="432645at2759"/>
<evidence type="ECO:0000256" key="2">
    <source>
        <dbReference type="ARBA" id="ARBA00022980"/>
    </source>
</evidence>
<accession>T2MF23</accession>
<dbReference type="SUPFAM" id="SSF50104">
    <property type="entry name" value="Translation proteins SH3-like domain"/>
    <property type="match status" value="1"/>
</dbReference>
<name>T2MF23_HYDVU</name>
<evidence type="ECO:0000313" key="6">
    <source>
        <dbReference type="EMBL" id="CDG70868.1"/>
    </source>
</evidence>
<dbReference type="GO" id="GO:0006412">
    <property type="term" value="P:translation"/>
    <property type="evidence" value="ECO:0007669"/>
    <property type="project" value="InterPro"/>
</dbReference>
<sequence>MHRFSFCIKSLNVSNTFYRTFIVSNQGLNSMKMQNEVPLISYDILVKNRLKKSDARVDPGSIYKTYPNAEKALIGKNPKLRYVWDEQDCSNSFPSTPEEARLDLLNFLEQRDMWMRRKNLKIPQFCVGSIIKVTRADRLAPEGWTRFVGICIHKNYKQNMKGANFTLRNVLFDEPLEIRYPFYSPLIQKIEVLRHEKWENELHWNGLKFLRDYPPAYSTIDENMEAEEYTTEPVIRRWTDEDKDRVASWFKDIYKSRKR</sequence>
<evidence type="ECO:0000256" key="1">
    <source>
        <dbReference type="ARBA" id="ARBA00005781"/>
    </source>
</evidence>
<evidence type="ECO:0000256" key="4">
    <source>
        <dbReference type="ARBA" id="ARBA00035288"/>
    </source>
</evidence>